<comment type="caution">
    <text evidence="1">The sequence shown here is derived from an EMBL/GenBank/DDBJ whole genome shotgun (WGS) entry which is preliminary data.</text>
</comment>
<dbReference type="EMBL" id="JAOQJL010000015">
    <property type="protein sequence ID" value="MCU6765576.1"/>
    <property type="molecule type" value="Genomic_DNA"/>
</dbReference>
<name>A0ABT2TTK9_9FIRM</name>
<sequence>MTLNELTNNQKRKEFLGKYTGWNLWLAVPEISEKYYSCPLPDNTMIIVKETEHTKGDDWWEKDERGGYYVTTEYYLLEGDWKRFADCKKSMTQIIEHLKEVRQ</sequence>
<evidence type="ECO:0000313" key="2">
    <source>
        <dbReference type="Proteomes" id="UP001652409"/>
    </source>
</evidence>
<dbReference type="RefSeq" id="WP_158421536.1">
    <property type="nucleotide sequence ID" value="NZ_JAOQJL010000015.1"/>
</dbReference>
<keyword evidence="2" id="KW-1185">Reference proteome</keyword>
<reference evidence="1 2" key="1">
    <citation type="journal article" date="2021" name="ISME Commun">
        <title>Automated analysis of genomic sequences facilitates high-throughput and comprehensive description of bacteria.</title>
        <authorList>
            <person name="Hitch T.C.A."/>
        </authorList>
    </citation>
    <scope>NUCLEOTIDE SEQUENCE [LARGE SCALE GENOMIC DNA]</scope>
    <source>
        <strain evidence="1 2">Sanger_23</strain>
    </source>
</reference>
<proteinExistence type="predicted"/>
<gene>
    <name evidence="1" type="ORF">OCV61_09140</name>
</gene>
<organism evidence="1 2">
    <name type="scientific">Blautia ammoniilytica</name>
    <dbReference type="NCBI Taxonomy" id="2981782"/>
    <lineage>
        <taxon>Bacteria</taxon>
        <taxon>Bacillati</taxon>
        <taxon>Bacillota</taxon>
        <taxon>Clostridia</taxon>
        <taxon>Lachnospirales</taxon>
        <taxon>Lachnospiraceae</taxon>
        <taxon>Blautia</taxon>
    </lineage>
</organism>
<dbReference type="Proteomes" id="UP001652409">
    <property type="component" value="Unassembled WGS sequence"/>
</dbReference>
<evidence type="ECO:0000313" key="1">
    <source>
        <dbReference type="EMBL" id="MCU6765576.1"/>
    </source>
</evidence>
<accession>A0ABT2TTK9</accession>
<protein>
    <submittedName>
        <fullName evidence="1">Uncharacterized protein</fullName>
    </submittedName>
</protein>